<evidence type="ECO:0000313" key="2">
    <source>
        <dbReference type="Proteomes" id="UP000594015"/>
    </source>
</evidence>
<dbReference type="EMBL" id="CP030050">
    <property type="protein sequence ID" value="QOZ67948.1"/>
    <property type="molecule type" value="Genomic_DNA"/>
</dbReference>
<dbReference type="KEGG" id="barh:WN72_17755"/>
<accession>A0AAE7NL08</accession>
<reference evidence="1 2" key="1">
    <citation type="submission" date="2018-06" db="EMBL/GenBank/DDBJ databases">
        <title>Comparative genomics of Bradyrhizobium nodulating Arachidis hypogaea.</title>
        <authorList>
            <person name="Li Y."/>
        </authorList>
    </citation>
    <scope>NUCLEOTIDE SEQUENCE [LARGE SCALE GENOMIC DNA]</scope>
    <source>
        <strain evidence="1 2">CCBAU 051107</strain>
    </source>
</reference>
<organism evidence="1 2">
    <name type="scientific">Bradyrhizobium arachidis</name>
    <dbReference type="NCBI Taxonomy" id="858423"/>
    <lineage>
        <taxon>Bacteria</taxon>
        <taxon>Pseudomonadati</taxon>
        <taxon>Pseudomonadota</taxon>
        <taxon>Alphaproteobacteria</taxon>
        <taxon>Hyphomicrobiales</taxon>
        <taxon>Nitrobacteraceae</taxon>
        <taxon>Bradyrhizobium</taxon>
    </lineage>
</organism>
<proteinExistence type="predicted"/>
<name>A0AAE7NL08_9BRAD</name>
<evidence type="ECO:0000313" key="1">
    <source>
        <dbReference type="EMBL" id="QOZ67948.1"/>
    </source>
</evidence>
<sequence length="176" mass="19369">MVDLRQFRLRYFPWLQARGSQGAEIVKGATAMKPSSRLIAALAVAAIAPAHAAKLPQIDDIITLRSQTLACFDLENTKELERTRTTDGLSAALQFVDRHALPDNPAAGSGMFTNVCTRFGPGGTMYRVKKVHDWTSGGLTLFCIDPATKWDLSPPGEQKEPTTEAADHCWWVRLDD</sequence>
<dbReference type="AlphaFoldDB" id="A0AAE7NL08"/>
<dbReference type="Proteomes" id="UP000594015">
    <property type="component" value="Chromosome"/>
</dbReference>
<protein>
    <submittedName>
        <fullName evidence="1">Uncharacterized protein</fullName>
    </submittedName>
</protein>
<gene>
    <name evidence="1" type="ORF">WN72_17755</name>
</gene>